<organism evidence="1 2">
    <name type="scientific">Datura stramonium</name>
    <name type="common">Jimsonweed</name>
    <name type="synonym">Common thornapple</name>
    <dbReference type="NCBI Taxonomy" id="4076"/>
    <lineage>
        <taxon>Eukaryota</taxon>
        <taxon>Viridiplantae</taxon>
        <taxon>Streptophyta</taxon>
        <taxon>Embryophyta</taxon>
        <taxon>Tracheophyta</taxon>
        <taxon>Spermatophyta</taxon>
        <taxon>Magnoliopsida</taxon>
        <taxon>eudicotyledons</taxon>
        <taxon>Gunneridae</taxon>
        <taxon>Pentapetalae</taxon>
        <taxon>asterids</taxon>
        <taxon>lamiids</taxon>
        <taxon>Solanales</taxon>
        <taxon>Solanaceae</taxon>
        <taxon>Solanoideae</taxon>
        <taxon>Datureae</taxon>
        <taxon>Datura</taxon>
    </lineage>
</organism>
<keyword evidence="2" id="KW-1185">Reference proteome</keyword>
<gene>
    <name evidence="1" type="ORF">HAX54_005175</name>
</gene>
<dbReference type="Proteomes" id="UP000823775">
    <property type="component" value="Unassembled WGS sequence"/>
</dbReference>
<protein>
    <submittedName>
        <fullName evidence="1">Uncharacterized protein</fullName>
    </submittedName>
</protein>
<accession>A0ABS8T893</accession>
<comment type="caution">
    <text evidence="1">The sequence shown here is derived from an EMBL/GenBank/DDBJ whole genome shotgun (WGS) entry which is preliminary data.</text>
</comment>
<dbReference type="EMBL" id="JACEIK010001252">
    <property type="protein sequence ID" value="MCD7467632.1"/>
    <property type="molecule type" value="Genomic_DNA"/>
</dbReference>
<proteinExistence type="predicted"/>
<evidence type="ECO:0000313" key="2">
    <source>
        <dbReference type="Proteomes" id="UP000823775"/>
    </source>
</evidence>
<reference evidence="1 2" key="1">
    <citation type="journal article" date="2021" name="BMC Genomics">
        <title>Datura genome reveals duplications of psychoactive alkaloid biosynthetic genes and high mutation rate following tissue culture.</title>
        <authorList>
            <person name="Rajewski A."/>
            <person name="Carter-House D."/>
            <person name="Stajich J."/>
            <person name="Litt A."/>
        </authorList>
    </citation>
    <scope>NUCLEOTIDE SEQUENCE [LARGE SCALE GENOMIC DNA]</scope>
    <source>
        <strain evidence="1">AR-01</strain>
    </source>
</reference>
<name>A0ABS8T893_DATST</name>
<sequence length="111" mass="12481">MEEELISNLISSIMALKKGKVCRMENGAHFDDFPLCSIDMPDMQIVGSSNGLLTSLLSQEILELVSKLCGQPVQHTRDRDVLFIGLGNMEEVSSYIRLAIFIDKLPWHCVR</sequence>
<evidence type="ECO:0000313" key="1">
    <source>
        <dbReference type="EMBL" id="MCD7467632.1"/>
    </source>
</evidence>